<sequence>MADVDNERREFWLSQPAILDSMVFCDNPLLHEADTEYMVQYLPPIAGKSVLELGAGIGKSNTATPSLVAPSLPHPH</sequence>
<keyword evidence="2" id="KW-1185">Reference proteome</keyword>
<name>A0AAE1KJ33_PETCI</name>
<dbReference type="EMBL" id="JAWQEG010002087">
    <property type="protein sequence ID" value="KAK3874629.1"/>
    <property type="molecule type" value="Genomic_DNA"/>
</dbReference>
<organism evidence="1 2">
    <name type="scientific">Petrolisthes cinctipes</name>
    <name type="common">Flat porcelain crab</name>
    <dbReference type="NCBI Taxonomy" id="88211"/>
    <lineage>
        <taxon>Eukaryota</taxon>
        <taxon>Metazoa</taxon>
        <taxon>Ecdysozoa</taxon>
        <taxon>Arthropoda</taxon>
        <taxon>Crustacea</taxon>
        <taxon>Multicrustacea</taxon>
        <taxon>Malacostraca</taxon>
        <taxon>Eumalacostraca</taxon>
        <taxon>Eucarida</taxon>
        <taxon>Decapoda</taxon>
        <taxon>Pleocyemata</taxon>
        <taxon>Anomura</taxon>
        <taxon>Galatheoidea</taxon>
        <taxon>Porcellanidae</taxon>
        <taxon>Petrolisthes</taxon>
    </lineage>
</organism>
<evidence type="ECO:0000313" key="1">
    <source>
        <dbReference type="EMBL" id="KAK3874629.1"/>
    </source>
</evidence>
<proteinExistence type="predicted"/>
<dbReference type="AlphaFoldDB" id="A0AAE1KJ33"/>
<comment type="caution">
    <text evidence="1">The sequence shown here is derived from an EMBL/GenBank/DDBJ whole genome shotgun (WGS) entry which is preliminary data.</text>
</comment>
<dbReference type="InterPro" id="IPR029063">
    <property type="entry name" value="SAM-dependent_MTases_sf"/>
</dbReference>
<evidence type="ECO:0000313" key="2">
    <source>
        <dbReference type="Proteomes" id="UP001286313"/>
    </source>
</evidence>
<dbReference type="SUPFAM" id="SSF53335">
    <property type="entry name" value="S-adenosyl-L-methionine-dependent methyltransferases"/>
    <property type="match status" value="1"/>
</dbReference>
<protein>
    <submittedName>
        <fullName evidence="1">Uncharacterized protein</fullName>
    </submittedName>
</protein>
<gene>
    <name evidence="1" type="ORF">Pcinc_020448</name>
</gene>
<dbReference type="Proteomes" id="UP001286313">
    <property type="component" value="Unassembled WGS sequence"/>
</dbReference>
<accession>A0AAE1KJ33</accession>
<reference evidence="1" key="1">
    <citation type="submission" date="2023-10" db="EMBL/GenBank/DDBJ databases">
        <title>Genome assemblies of two species of porcelain crab, Petrolisthes cinctipes and Petrolisthes manimaculis (Anomura: Porcellanidae).</title>
        <authorList>
            <person name="Angst P."/>
        </authorList>
    </citation>
    <scope>NUCLEOTIDE SEQUENCE</scope>
    <source>
        <strain evidence="1">PB745_01</strain>
        <tissue evidence="1">Gill</tissue>
    </source>
</reference>